<evidence type="ECO:0000313" key="2">
    <source>
        <dbReference type="EMBL" id="EFM24546.1"/>
    </source>
</evidence>
<dbReference type="OrthoDB" id="197680at2"/>
<dbReference type="eggNOG" id="COG3934">
    <property type="taxonomic scope" value="Bacteria"/>
</dbReference>
<organism evidence="2 3">
    <name type="scientific">Peptoniphilus duerdenii ATCC BAA-1640</name>
    <dbReference type="NCBI Taxonomy" id="862517"/>
    <lineage>
        <taxon>Bacteria</taxon>
        <taxon>Bacillati</taxon>
        <taxon>Bacillota</taxon>
        <taxon>Tissierellia</taxon>
        <taxon>Tissierellales</taxon>
        <taxon>Peptoniphilaceae</taxon>
        <taxon>Peptoniphilus</taxon>
    </lineage>
</organism>
<comment type="caution">
    <text evidence="2">The sequence shown here is derived from an EMBL/GenBank/DDBJ whole genome shotgun (WGS) entry which is preliminary data.</text>
</comment>
<evidence type="ECO:0000259" key="1">
    <source>
        <dbReference type="Pfam" id="PF13320"/>
    </source>
</evidence>
<accession>E0NP78</accession>
<name>E0NP78_9FIRM</name>
<dbReference type="InterPro" id="IPR025150">
    <property type="entry name" value="GH123_cat"/>
</dbReference>
<dbReference type="STRING" id="862517.HMPREF9225_1967"/>
<evidence type="ECO:0000313" key="3">
    <source>
        <dbReference type="Proteomes" id="UP000003280"/>
    </source>
</evidence>
<dbReference type="Proteomes" id="UP000003280">
    <property type="component" value="Unassembled WGS sequence"/>
</dbReference>
<sequence length="568" mass="65670">MIDVGEIIYEMIPVSSLKKVFLDEKPVYDIETLNITGLKGEVISFQVAYSSNIPFRQLAKVEIKSPIKDNIKVYTVESVPVTRAAMTIVDDNYLRTTPGLYPDLLKPLPKDGVVKIRSGLWSSLWIDIEVDDSILAGKYPIEISLISLGESMGQAEANKARGEVFAKCKTSVEIYDVKLPKQEIIHTEWFYLDCLADYYKVKVFSDRHWKIISNFLNHYASMGCNMVLTPIFTYTLDTQVGKERTNVQLVEIEVKDGKYYFNYDNLKKWIDLVRSKGIEYFEISHIFSQWGAKFAPNIVATVDGKKKKIFGWDTPSVGEYTKFLEKFIPDLVAHLKEWGVLDKTYFHISDVPREEHIKSYKEAYMSVNDLFKDLKTFEAVAHYDFFKKGLIELPVAASSVIHDFLDDDLDELWTYYCVGQFTEVANRFMSMPSARNRIFGIQMYKFHISGFLHWGYNFYNSVLSYKKIDPYKVTDADDGFPAGDAFLVYPGRGGVPEPSIRSKVLSQAFYDERALSYLERLTSKEYVLDILERDLREPITFYEYPKSDAYLIRTRNRVNYELNKILNS</sequence>
<dbReference type="HOGENOM" id="CLU_036180_0_0_9"/>
<protein>
    <recommendedName>
        <fullName evidence="1">Glycoside hydrolase 123 catalytic domain-containing protein</fullName>
    </recommendedName>
</protein>
<feature type="domain" description="Glycoside hydrolase 123 catalytic" evidence="1">
    <location>
        <begin position="189"/>
        <end position="517"/>
    </location>
</feature>
<dbReference type="RefSeq" id="WP_008902742.1">
    <property type="nucleotide sequence ID" value="NZ_GL397071.1"/>
</dbReference>
<proteinExistence type="predicted"/>
<dbReference type="AlphaFoldDB" id="E0NP78"/>
<gene>
    <name evidence="2" type="ORF">HMPREF9225_1967</name>
</gene>
<keyword evidence="3" id="KW-1185">Reference proteome</keyword>
<dbReference type="Pfam" id="PF13320">
    <property type="entry name" value="GH123_cat"/>
    <property type="match status" value="1"/>
</dbReference>
<dbReference type="EMBL" id="AEEH01000053">
    <property type="protein sequence ID" value="EFM24546.1"/>
    <property type="molecule type" value="Genomic_DNA"/>
</dbReference>
<reference evidence="2 3" key="1">
    <citation type="submission" date="2010-07" db="EMBL/GenBank/DDBJ databases">
        <authorList>
            <person name="Muzny D."/>
            <person name="Qin X."/>
            <person name="Deng J."/>
            <person name="Jiang H."/>
            <person name="Liu Y."/>
            <person name="Qu J."/>
            <person name="Song X.-Z."/>
            <person name="Zhang L."/>
            <person name="Thornton R."/>
            <person name="Coyle M."/>
            <person name="Francisco L."/>
            <person name="Jackson L."/>
            <person name="Javaid M."/>
            <person name="Korchina V."/>
            <person name="Kovar C."/>
            <person name="Mata R."/>
            <person name="Mathew T."/>
            <person name="Ngo R."/>
            <person name="Nguyen L."/>
            <person name="Nguyen N."/>
            <person name="Okwuonu G."/>
            <person name="Ongeri F."/>
            <person name="Pham C."/>
            <person name="Simmons D."/>
            <person name="Wilczek-Boney K."/>
            <person name="Hale W."/>
            <person name="Jakkamsetti A."/>
            <person name="Pham P."/>
            <person name="Ruth R."/>
            <person name="San Lucas F."/>
            <person name="Warren J."/>
            <person name="Zhang J."/>
            <person name="Zhao Z."/>
            <person name="Zhou C."/>
            <person name="Zhu D."/>
            <person name="Lee S."/>
            <person name="Bess C."/>
            <person name="Blankenburg K."/>
            <person name="Forbes L."/>
            <person name="Fu Q."/>
            <person name="Gubbala S."/>
            <person name="Hirani K."/>
            <person name="Jayaseelan J.C."/>
            <person name="Lara F."/>
            <person name="Munidasa M."/>
            <person name="Palculict T."/>
            <person name="Patil S."/>
            <person name="Pu L.-L."/>
            <person name="Saada N."/>
            <person name="Tang L."/>
            <person name="Weissenberger G."/>
            <person name="Zhu Y."/>
            <person name="Hemphill L."/>
            <person name="Shang Y."/>
            <person name="Youmans B."/>
            <person name="Ayvaz T."/>
            <person name="Ross M."/>
            <person name="Santibanez J."/>
            <person name="Aqrawi P."/>
            <person name="Gross S."/>
            <person name="Joshi V."/>
            <person name="Fowler G."/>
            <person name="Nazareth L."/>
            <person name="Reid J."/>
            <person name="Worley K."/>
            <person name="Petrosino J."/>
            <person name="Highlander S."/>
            <person name="Gibbs R."/>
        </authorList>
    </citation>
    <scope>NUCLEOTIDE SEQUENCE [LARGE SCALE GENOMIC DNA]</scope>
    <source>
        <strain evidence="2 3">ATCC BAA-1640</strain>
    </source>
</reference>